<gene>
    <name evidence="2" type="ORF">Pyn_32184</name>
</gene>
<reference evidence="2 3" key="1">
    <citation type="submission" date="2018-02" db="EMBL/GenBank/DDBJ databases">
        <title>Draft genome of wild Prunus yedoensis var. nudiflora.</title>
        <authorList>
            <person name="Baek S."/>
            <person name="Kim J.-H."/>
            <person name="Choi K."/>
            <person name="Kim G.-B."/>
            <person name="Cho A."/>
            <person name="Jang H."/>
            <person name="Shin C.-H."/>
            <person name="Yu H.-J."/>
            <person name="Mun J.-H."/>
        </authorList>
    </citation>
    <scope>NUCLEOTIDE SEQUENCE [LARGE SCALE GENOMIC DNA]</scope>
    <source>
        <strain evidence="3">cv. Jeju island</strain>
        <tissue evidence="2">Leaf</tissue>
    </source>
</reference>
<evidence type="ECO:0000256" key="1">
    <source>
        <dbReference type="SAM" id="Phobius"/>
    </source>
</evidence>
<dbReference type="AlphaFoldDB" id="A0A314UD53"/>
<feature type="transmembrane region" description="Helical" evidence="1">
    <location>
        <begin position="60"/>
        <end position="77"/>
    </location>
</feature>
<protein>
    <submittedName>
        <fullName evidence="2">Protein NRT1/ PTR FAMILY 5.10-like</fullName>
    </submittedName>
</protein>
<keyword evidence="1" id="KW-0472">Membrane</keyword>
<dbReference type="InterPro" id="IPR036259">
    <property type="entry name" value="MFS_trans_sf"/>
</dbReference>
<dbReference type="Gene3D" id="1.20.1250.20">
    <property type="entry name" value="MFS general substrate transporter like domains"/>
    <property type="match status" value="2"/>
</dbReference>
<dbReference type="PANTHER" id="PTHR11654">
    <property type="entry name" value="OLIGOPEPTIDE TRANSPORTER-RELATED"/>
    <property type="match status" value="1"/>
</dbReference>
<keyword evidence="3" id="KW-1185">Reference proteome</keyword>
<proteinExistence type="predicted"/>
<dbReference type="EMBL" id="PJQY01003679">
    <property type="protein sequence ID" value="PQM35425.1"/>
    <property type="molecule type" value="Genomic_DNA"/>
</dbReference>
<sequence length="263" mass="29634">MDLDTAAFIFYGATLLLSLGEAGRSAALKEFLHQQFLSQPKNPTRECTDEQQGLDFRRKTLWALPWYLGAVIALFRLKATWVRTFMISTFAMGVSYVAFLFGFSSYSFIDNKESIVFEREASVEEAQNQENDIVKQEDRGKEPCQASGSLSLRLDKIPAGGAGSTFFFEQLSNLDNPFTGSNSEVFFNFIRSISKSLSRTIPKKWKSSSATTRVKIGYGMACSMLCCFAAWQVEIQRMKNLWRVGVGDHTVKPVAMTIFWLLP</sequence>
<keyword evidence="1" id="KW-1133">Transmembrane helix</keyword>
<dbReference type="OrthoDB" id="975446at2759"/>
<organism evidence="2 3">
    <name type="scientific">Prunus yedoensis var. nudiflora</name>
    <dbReference type="NCBI Taxonomy" id="2094558"/>
    <lineage>
        <taxon>Eukaryota</taxon>
        <taxon>Viridiplantae</taxon>
        <taxon>Streptophyta</taxon>
        <taxon>Embryophyta</taxon>
        <taxon>Tracheophyta</taxon>
        <taxon>Spermatophyta</taxon>
        <taxon>Magnoliopsida</taxon>
        <taxon>eudicotyledons</taxon>
        <taxon>Gunneridae</taxon>
        <taxon>Pentapetalae</taxon>
        <taxon>rosids</taxon>
        <taxon>fabids</taxon>
        <taxon>Rosales</taxon>
        <taxon>Rosaceae</taxon>
        <taxon>Amygdaloideae</taxon>
        <taxon>Amygdaleae</taxon>
        <taxon>Prunus</taxon>
    </lineage>
</organism>
<feature type="transmembrane region" description="Helical" evidence="1">
    <location>
        <begin position="89"/>
        <end position="109"/>
    </location>
</feature>
<accession>A0A314UD53</accession>
<evidence type="ECO:0000313" key="2">
    <source>
        <dbReference type="EMBL" id="PQM35425.1"/>
    </source>
</evidence>
<evidence type="ECO:0000313" key="3">
    <source>
        <dbReference type="Proteomes" id="UP000250321"/>
    </source>
</evidence>
<dbReference type="Proteomes" id="UP000250321">
    <property type="component" value="Unassembled WGS sequence"/>
</dbReference>
<name>A0A314UD53_PRUYE</name>
<keyword evidence="1" id="KW-0812">Transmembrane</keyword>
<comment type="caution">
    <text evidence="2">The sequence shown here is derived from an EMBL/GenBank/DDBJ whole genome shotgun (WGS) entry which is preliminary data.</text>
</comment>